<protein>
    <submittedName>
        <fullName evidence="1">Uncharacterized protein</fullName>
    </submittedName>
</protein>
<dbReference type="Proteomes" id="UP000034832">
    <property type="component" value="Unassembled WGS sequence"/>
</dbReference>
<dbReference type="OrthoDB" id="7452124at2"/>
<evidence type="ECO:0000313" key="1">
    <source>
        <dbReference type="EMBL" id="TKT71411.1"/>
    </source>
</evidence>
<accession>A0A4U6BNE4</accession>
<comment type="caution">
    <text evidence="1">The sequence shown here is derived from an EMBL/GenBank/DDBJ whole genome shotgun (WGS) entry which is preliminary data.</text>
</comment>
<name>A0A4U6BNE4_9BRAD</name>
<dbReference type="RefSeq" id="WP_137325152.1">
    <property type="nucleotide sequence ID" value="NZ_LBIA02000001.1"/>
</dbReference>
<reference evidence="1" key="1">
    <citation type="submission" date="2019-04" db="EMBL/GenBank/DDBJ databases">
        <title>Whole genome sequencing of cave bacteria.</title>
        <authorList>
            <person name="Gan H.M."/>
            <person name="Barton H."/>
            <person name="Savka M.A."/>
        </authorList>
    </citation>
    <scope>NUCLEOTIDE SEQUENCE [LARGE SCALE GENOMIC DNA]</scope>
    <source>
        <strain evidence="1">LC387</strain>
    </source>
</reference>
<dbReference type="STRING" id="211460.YH63_10660"/>
<dbReference type="AlphaFoldDB" id="A0A4U6BNE4"/>
<organism evidence="1 2">
    <name type="scientific">Afipia massiliensis</name>
    <dbReference type="NCBI Taxonomy" id="211460"/>
    <lineage>
        <taxon>Bacteria</taxon>
        <taxon>Pseudomonadati</taxon>
        <taxon>Pseudomonadota</taxon>
        <taxon>Alphaproteobacteria</taxon>
        <taxon>Hyphomicrobiales</taxon>
        <taxon>Nitrobacteraceae</taxon>
        <taxon>Afipia</taxon>
    </lineage>
</organism>
<dbReference type="EMBL" id="LBIA02000001">
    <property type="protein sequence ID" value="TKT71411.1"/>
    <property type="molecule type" value="Genomic_DNA"/>
</dbReference>
<keyword evidence="2" id="KW-1185">Reference proteome</keyword>
<gene>
    <name evidence="1" type="ORF">YH63_008285</name>
</gene>
<evidence type="ECO:0000313" key="2">
    <source>
        <dbReference type="Proteomes" id="UP000034832"/>
    </source>
</evidence>
<proteinExistence type="predicted"/>
<sequence>MALLLLVHDNIEYAKLSMRAALPHVKPTHRTEAFAAGLGSRTYASLLATPVAKHPAARFFDPARFSARLQELGYTAVDGAPLVAIIRSPAMPLRPWAEFKNGDLAASNRWFYACQWLNIPDLYIELRARYAKLNWDCISRDPEDDTHRGEDRGADLVRKMFARFQALARHSPGKAMFDGTSFVGTIDNLLPDVARDIADEFYTMLIASPAQAVAA</sequence>